<feature type="signal peptide" evidence="1">
    <location>
        <begin position="1"/>
        <end position="21"/>
    </location>
</feature>
<keyword evidence="1" id="KW-0732">Signal</keyword>
<name>A0ABN9UHP7_9DINO</name>
<reference evidence="2" key="1">
    <citation type="submission" date="2023-10" db="EMBL/GenBank/DDBJ databases">
        <authorList>
            <person name="Chen Y."/>
            <person name="Shah S."/>
            <person name="Dougan E. K."/>
            <person name="Thang M."/>
            <person name="Chan C."/>
        </authorList>
    </citation>
    <scope>NUCLEOTIDE SEQUENCE [LARGE SCALE GENOMIC DNA]</scope>
</reference>
<comment type="caution">
    <text evidence="2">The sequence shown here is derived from an EMBL/GenBank/DDBJ whole genome shotgun (WGS) entry which is preliminary data.</text>
</comment>
<keyword evidence="3" id="KW-1185">Reference proteome</keyword>
<gene>
    <name evidence="2" type="ORF">PCOR1329_LOCUS48615</name>
</gene>
<accession>A0ABN9UHP7</accession>
<sequence length="184" mass="20297">MSRSLSAALAAAALTSTLTFATVGGSKRSMSGAEHPLLDKFCGKYFFNDDRRYNFVAAEKFDSEEEKADMIRMFAPQVPKAREDMPALKIMMLRPGAKSEEDLFVHDTLYNIVIRDEGSILVMECWTGDMQLTVDGKISGNQAEGKTIITLDTSSGKASMDIGGGFGKEKWVMTLGEEEEEEEE</sequence>
<feature type="chain" id="PRO_5045746564" evidence="1">
    <location>
        <begin position="22"/>
        <end position="184"/>
    </location>
</feature>
<organism evidence="2 3">
    <name type="scientific">Prorocentrum cordatum</name>
    <dbReference type="NCBI Taxonomy" id="2364126"/>
    <lineage>
        <taxon>Eukaryota</taxon>
        <taxon>Sar</taxon>
        <taxon>Alveolata</taxon>
        <taxon>Dinophyceae</taxon>
        <taxon>Prorocentrales</taxon>
        <taxon>Prorocentraceae</taxon>
        <taxon>Prorocentrum</taxon>
    </lineage>
</organism>
<dbReference type="Proteomes" id="UP001189429">
    <property type="component" value="Unassembled WGS sequence"/>
</dbReference>
<proteinExistence type="predicted"/>
<evidence type="ECO:0000256" key="1">
    <source>
        <dbReference type="SAM" id="SignalP"/>
    </source>
</evidence>
<evidence type="ECO:0000313" key="2">
    <source>
        <dbReference type="EMBL" id="CAK0859179.1"/>
    </source>
</evidence>
<dbReference type="EMBL" id="CAUYUJ010015872">
    <property type="protein sequence ID" value="CAK0859179.1"/>
    <property type="molecule type" value="Genomic_DNA"/>
</dbReference>
<protein>
    <submittedName>
        <fullName evidence="2">Uncharacterized protein</fullName>
    </submittedName>
</protein>
<evidence type="ECO:0000313" key="3">
    <source>
        <dbReference type="Proteomes" id="UP001189429"/>
    </source>
</evidence>